<feature type="non-terminal residue" evidence="2">
    <location>
        <position position="1"/>
    </location>
</feature>
<proteinExistence type="evidence at transcript level"/>
<dbReference type="AlphaFoldDB" id="G3FF86"/>
<feature type="compositionally biased region" description="Polar residues" evidence="1">
    <location>
        <begin position="48"/>
        <end position="70"/>
    </location>
</feature>
<evidence type="ECO:0000313" key="2">
    <source>
        <dbReference type="EMBL" id="AEO31483.1"/>
    </source>
</evidence>
<evidence type="ECO:0000256" key="1">
    <source>
        <dbReference type="SAM" id="MobiDB-lite"/>
    </source>
</evidence>
<dbReference type="EMBL" id="JF708970">
    <property type="protein sequence ID" value="AEO31483.1"/>
    <property type="molecule type" value="mRNA"/>
</dbReference>
<protein>
    <submittedName>
        <fullName evidence="2">WRKY transcription factor 30-3</fullName>
    </submittedName>
</protein>
<accession>G3FF86</accession>
<sequence>GLQVNCGLESQEGAELKEQVNVCHNEVSVNITDRGAEAHTENQLQVSACPTPMSDLSPTSVTQSISSAPSPTLPGK</sequence>
<name>G3FF86_9ROSI</name>
<feature type="region of interest" description="Disordered" evidence="1">
    <location>
        <begin position="48"/>
        <end position="76"/>
    </location>
</feature>
<reference evidence="2" key="1">
    <citation type="submission" date="2011-03" db="EMBL/GenBank/DDBJ databases">
        <title>Studies on transcriptomics of somatic embryogenesis in Dimocarpus longan.</title>
        <authorList>
            <person name="Lai Z."/>
            <person name="Lin Y."/>
            <person name="Ye W."/>
            <person name="Cai A."/>
        </authorList>
    </citation>
    <scope>NUCLEOTIDE SEQUENCE</scope>
</reference>
<feature type="non-terminal residue" evidence="2">
    <location>
        <position position="76"/>
    </location>
</feature>
<organism evidence="2">
    <name type="scientific">Dimocarpus longan</name>
    <dbReference type="NCBI Taxonomy" id="128017"/>
    <lineage>
        <taxon>Eukaryota</taxon>
        <taxon>Viridiplantae</taxon>
        <taxon>Streptophyta</taxon>
        <taxon>Embryophyta</taxon>
        <taxon>Tracheophyta</taxon>
        <taxon>Spermatophyta</taxon>
        <taxon>Magnoliopsida</taxon>
        <taxon>eudicotyledons</taxon>
        <taxon>Gunneridae</taxon>
        <taxon>Pentapetalae</taxon>
        <taxon>rosids</taxon>
        <taxon>malvids</taxon>
        <taxon>Sapindales</taxon>
        <taxon>Sapindaceae</taxon>
        <taxon>Dimocarpus</taxon>
    </lineage>
</organism>